<keyword evidence="2" id="KW-0689">Ribosomal protein</keyword>
<dbReference type="SUPFAM" id="SSF55729">
    <property type="entry name" value="Acyl-CoA N-acyltransferases (Nat)"/>
    <property type="match status" value="1"/>
</dbReference>
<dbReference type="InterPro" id="IPR016181">
    <property type="entry name" value="Acyl_CoA_acyltransferase"/>
</dbReference>
<keyword evidence="3" id="KW-1185">Reference proteome</keyword>
<proteinExistence type="predicted"/>
<dbReference type="InterPro" id="IPR000182">
    <property type="entry name" value="GNAT_dom"/>
</dbReference>
<accession>A0A1H9DGW3</accession>
<dbReference type="EMBL" id="FOES01000007">
    <property type="protein sequence ID" value="SEQ12745.1"/>
    <property type="molecule type" value="Genomic_DNA"/>
</dbReference>
<dbReference type="STRING" id="571933.SAMN05216362_10715"/>
<organism evidence="2 3">
    <name type="scientific">Piscibacillus halophilus</name>
    <dbReference type="NCBI Taxonomy" id="571933"/>
    <lineage>
        <taxon>Bacteria</taxon>
        <taxon>Bacillati</taxon>
        <taxon>Bacillota</taxon>
        <taxon>Bacilli</taxon>
        <taxon>Bacillales</taxon>
        <taxon>Bacillaceae</taxon>
        <taxon>Piscibacillus</taxon>
    </lineage>
</organism>
<dbReference type="AlphaFoldDB" id="A0A1H9DGW3"/>
<dbReference type="Gene3D" id="3.40.630.30">
    <property type="match status" value="1"/>
</dbReference>
<dbReference type="Proteomes" id="UP000199427">
    <property type="component" value="Unassembled WGS sequence"/>
</dbReference>
<dbReference type="PROSITE" id="PS51186">
    <property type="entry name" value="GNAT"/>
    <property type="match status" value="1"/>
</dbReference>
<dbReference type="GO" id="GO:0005840">
    <property type="term" value="C:ribosome"/>
    <property type="evidence" value="ECO:0007669"/>
    <property type="project" value="UniProtKB-KW"/>
</dbReference>
<dbReference type="CDD" id="cd04301">
    <property type="entry name" value="NAT_SF"/>
    <property type="match status" value="1"/>
</dbReference>
<dbReference type="RefSeq" id="WP_091772990.1">
    <property type="nucleotide sequence ID" value="NZ_CAESCL010000001.1"/>
</dbReference>
<evidence type="ECO:0000313" key="2">
    <source>
        <dbReference type="EMBL" id="SEQ12745.1"/>
    </source>
</evidence>
<dbReference type="Pfam" id="PF00583">
    <property type="entry name" value="Acetyltransf_1"/>
    <property type="match status" value="1"/>
</dbReference>
<feature type="domain" description="N-acetyltransferase" evidence="1">
    <location>
        <begin position="3"/>
        <end position="164"/>
    </location>
</feature>
<dbReference type="OrthoDB" id="69535at2"/>
<gene>
    <name evidence="2" type="ORF">SAMN05216362_10715</name>
</gene>
<protein>
    <submittedName>
        <fullName evidence="2">Ribosomal protein S18 acetylase RimI</fullName>
    </submittedName>
</protein>
<evidence type="ECO:0000259" key="1">
    <source>
        <dbReference type="PROSITE" id="PS51186"/>
    </source>
</evidence>
<dbReference type="GO" id="GO:0016747">
    <property type="term" value="F:acyltransferase activity, transferring groups other than amino-acyl groups"/>
    <property type="evidence" value="ECO:0007669"/>
    <property type="project" value="InterPro"/>
</dbReference>
<evidence type="ECO:0000313" key="3">
    <source>
        <dbReference type="Proteomes" id="UP000199427"/>
    </source>
</evidence>
<sequence>MQVNITKPKIEHAEAIRRICSTGWRQTVEGLCSEEYQEQNIEYWYNIEKIQDDIENGTYTHVAIIDSKVVGTIGGAMTGPETGQIFVFYMDPTYRYKGIGKKLLNIFTEDQKQQGATEQVVSVQKDNQYGIPFYEARGFRPIAEKVSETSTGEQLASIRYYREI</sequence>
<name>A0A1H9DGW3_9BACI</name>
<keyword evidence="2" id="KW-0687">Ribonucleoprotein</keyword>
<reference evidence="2 3" key="1">
    <citation type="submission" date="2016-10" db="EMBL/GenBank/DDBJ databases">
        <authorList>
            <person name="de Groot N.N."/>
        </authorList>
    </citation>
    <scope>NUCLEOTIDE SEQUENCE [LARGE SCALE GENOMIC DNA]</scope>
    <source>
        <strain evidence="2 3">DSM 21633</strain>
    </source>
</reference>